<evidence type="ECO:0000313" key="2">
    <source>
        <dbReference type="WBParaSite" id="RSKR_0000409600.1"/>
    </source>
</evidence>
<evidence type="ECO:0000313" key="1">
    <source>
        <dbReference type="Proteomes" id="UP000095286"/>
    </source>
</evidence>
<accession>A0AC35TT45</accession>
<sequence length="114" mass="13050">MSSSPTSIYSSPKSNSSGHLSCGPLPIQYLNEDFEPYVRRRKRGENVKGQKNKIAELDETEQVIVRTCINSRERKRMHDLNDAFEKLRKILAYDKHASSRKASKINTLLLAGNW</sequence>
<protein>
    <submittedName>
        <fullName evidence="2">BHLH domain-containing protein</fullName>
    </submittedName>
</protein>
<name>A0AC35TT45_9BILA</name>
<organism evidence="1 2">
    <name type="scientific">Rhabditophanes sp. KR3021</name>
    <dbReference type="NCBI Taxonomy" id="114890"/>
    <lineage>
        <taxon>Eukaryota</taxon>
        <taxon>Metazoa</taxon>
        <taxon>Ecdysozoa</taxon>
        <taxon>Nematoda</taxon>
        <taxon>Chromadorea</taxon>
        <taxon>Rhabditida</taxon>
        <taxon>Tylenchina</taxon>
        <taxon>Panagrolaimomorpha</taxon>
        <taxon>Strongyloidoidea</taxon>
        <taxon>Alloionematidae</taxon>
        <taxon>Rhabditophanes</taxon>
    </lineage>
</organism>
<reference evidence="2" key="1">
    <citation type="submission" date="2016-11" db="UniProtKB">
        <authorList>
            <consortium name="WormBaseParasite"/>
        </authorList>
    </citation>
    <scope>IDENTIFICATION</scope>
    <source>
        <strain evidence="2">KR3021</strain>
    </source>
</reference>
<dbReference type="WBParaSite" id="RSKR_0000409600.1">
    <property type="protein sequence ID" value="RSKR_0000409600.1"/>
    <property type="gene ID" value="RSKR_0000409600"/>
</dbReference>
<proteinExistence type="predicted"/>
<dbReference type="Proteomes" id="UP000095286">
    <property type="component" value="Unplaced"/>
</dbReference>